<dbReference type="OrthoDB" id="68581at2759"/>
<evidence type="ECO:0000313" key="2">
    <source>
        <dbReference type="EMBL" id="CAD5221415.1"/>
    </source>
</evidence>
<dbReference type="PANTHER" id="PTHR12892">
    <property type="entry name" value="FGF RECEPTOR ACTIVATING PROTEIN 1"/>
    <property type="match status" value="1"/>
</dbReference>
<feature type="transmembrane region" description="Helical" evidence="1">
    <location>
        <begin position="142"/>
        <end position="168"/>
    </location>
</feature>
<evidence type="ECO:0000313" key="3">
    <source>
        <dbReference type="Proteomes" id="UP000614601"/>
    </source>
</evidence>
<keyword evidence="1" id="KW-0472">Membrane</keyword>
<dbReference type="GO" id="GO:0005789">
    <property type="term" value="C:endoplasmic reticulum membrane"/>
    <property type="evidence" value="ECO:0007669"/>
    <property type="project" value="TreeGrafter"/>
</dbReference>
<comment type="caution">
    <text evidence="2">The sequence shown here is derived from an EMBL/GenBank/DDBJ whole genome shotgun (WGS) entry which is preliminary data.</text>
</comment>
<evidence type="ECO:0000256" key="1">
    <source>
        <dbReference type="SAM" id="Phobius"/>
    </source>
</evidence>
<dbReference type="InterPro" id="IPR039545">
    <property type="entry name" value="PGAP2"/>
</dbReference>
<dbReference type="GO" id="GO:0006506">
    <property type="term" value="P:GPI anchor biosynthetic process"/>
    <property type="evidence" value="ECO:0007669"/>
    <property type="project" value="TreeGrafter"/>
</dbReference>
<organism evidence="2 3">
    <name type="scientific">Bursaphelenchus okinawaensis</name>
    <dbReference type="NCBI Taxonomy" id="465554"/>
    <lineage>
        <taxon>Eukaryota</taxon>
        <taxon>Metazoa</taxon>
        <taxon>Ecdysozoa</taxon>
        <taxon>Nematoda</taxon>
        <taxon>Chromadorea</taxon>
        <taxon>Rhabditida</taxon>
        <taxon>Tylenchina</taxon>
        <taxon>Tylenchomorpha</taxon>
        <taxon>Aphelenchoidea</taxon>
        <taxon>Aphelenchoididae</taxon>
        <taxon>Bursaphelenchus</taxon>
    </lineage>
</organism>
<dbReference type="PANTHER" id="PTHR12892:SF8">
    <property type="entry name" value="PROTEIN CBG16685"/>
    <property type="match status" value="1"/>
</dbReference>
<reference evidence="2" key="1">
    <citation type="submission" date="2020-09" db="EMBL/GenBank/DDBJ databases">
        <authorList>
            <person name="Kikuchi T."/>
        </authorList>
    </citation>
    <scope>NUCLEOTIDE SEQUENCE</scope>
    <source>
        <strain evidence="2">SH1</strain>
    </source>
</reference>
<name>A0A811KZE0_9BILA</name>
<dbReference type="EMBL" id="CAJFDH010000004">
    <property type="protein sequence ID" value="CAD5221415.1"/>
    <property type="molecule type" value="Genomic_DNA"/>
</dbReference>
<sequence length="307" mass="35610">MTMSKKLLDAKVPLKEDDNQDLAWLNMNLKWPLMFNYIWFFGLSMVGLFMPSFTSRSPFEKFDFFKQLAYSFGKEWGFCHNAEAAVPSQYLSLLRHTALYVWNNVSLRLACCLSMPFRMGNCFVIHKELYYILLRHNCVYQILNHFCLACSLLDVTSITLLSCIHIILDSPLAYKIVFTIWIISSALSFCSNAMLVTFIRIESSVDKLIFVIKTACCVMFVWQAGFLYHFHKTFVDSPSCHSYVKFDVVLAEYAVFISYYTFELTKLYDVKDCRLIIYPRTSTGECTKLVPQNFDGGVFTGAEDWPY</sequence>
<dbReference type="GO" id="GO:0000139">
    <property type="term" value="C:Golgi membrane"/>
    <property type="evidence" value="ECO:0007669"/>
    <property type="project" value="InterPro"/>
</dbReference>
<accession>A0A811KZE0</accession>
<dbReference type="AlphaFoldDB" id="A0A811KZE0"/>
<dbReference type="EMBL" id="CAJFCW020000004">
    <property type="protein sequence ID" value="CAG9115049.1"/>
    <property type="molecule type" value="Genomic_DNA"/>
</dbReference>
<keyword evidence="1" id="KW-0812">Transmembrane</keyword>
<dbReference type="Proteomes" id="UP000614601">
    <property type="component" value="Unassembled WGS sequence"/>
</dbReference>
<protein>
    <submittedName>
        <fullName evidence="2">Uncharacterized protein</fullName>
    </submittedName>
</protein>
<proteinExistence type="predicted"/>
<keyword evidence="3" id="KW-1185">Reference proteome</keyword>
<feature type="transmembrane region" description="Helical" evidence="1">
    <location>
        <begin position="208"/>
        <end position="230"/>
    </location>
</feature>
<gene>
    <name evidence="2" type="ORF">BOKJ2_LOCUS9433</name>
</gene>
<feature type="transmembrane region" description="Helical" evidence="1">
    <location>
        <begin position="34"/>
        <end position="53"/>
    </location>
</feature>
<feature type="transmembrane region" description="Helical" evidence="1">
    <location>
        <begin position="174"/>
        <end position="196"/>
    </location>
</feature>
<dbReference type="Proteomes" id="UP000783686">
    <property type="component" value="Unassembled WGS sequence"/>
</dbReference>
<keyword evidence="1" id="KW-1133">Transmembrane helix</keyword>